<dbReference type="AlphaFoldDB" id="A0A1Y0IG08"/>
<dbReference type="InterPro" id="IPR009010">
    <property type="entry name" value="Asp_de-COase-like_dom_sf"/>
</dbReference>
<dbReference type="PANTHER" id="PTHR43105:SF9">
    <property type="entry name" value="NADPH-FE(3+) OXIDOREDUCTASE SUBUNIT ALPHA"/>
    <property type="match status" value="1"/>
</dbReference>
<organism evidence="7 8">
    <name type="scientific">Oleiphilus messinensis</name>
    <dbReference type="NCBI Taxonomy" id="141451"/>
    <lineage>
        <taxon>Bacteria</taxon>
        <taxon>Pseudomonadati</taxon>
        <taxon>Pseudomonadota</taxon>
        <taxon>Gammaproteobacteria</taxon>
        <taxon>Oceanospirillales</taxon>
        <taxon>Oleiphilaceae</taxon>
        <taxon>Oleiphilus</taxon>
    </lineage>
</organism>
<dbReference type="PROSITE" id="PS51669">
    <property type="entry name" value="4FE4S_MOW_BIS_MGD"/>
    <property type="match status" value="1"/>
</dbReference>
<evidence type="ECO:0000313" key="8">
    <source>
        <dbReference type="Proteomes" id="UP000196027"/>
    </source>
</evidence>
<dbReference type="InterPro" id="IPR006657">
    <property type="entry name" value="MoPterin_dinucl-bd_dom"/>
</dbReference>
<dbReference type="SMART" id="SM00926">
    <property type="entry name" value="Molybdop_Fe4S4"/>
    <property type="match status" value="1"/>
</dbReference>
<reference evidence="7 8" key="1">
    <citation type="submission" date="2017-05" db="EMBL/GenBank/DDBJ databases">
        <title>Genomic insights into alkan degradation activity of Oleiphilus messinensis.</title>
        <authorList>
            <person name="Kozyavkin S.A."/>
            <person name="Slesarev A.I."/>
            <person name="Golyshin P.N."/>
            <person name="Korzhenkov A."/>
            <person name="Golyshina O.N."/>
            <person name="Toshchakov S.V."/>
        </authorList>
    </citation>
    <scope>NUCLEOTIDE SEQUENCE [LARGE SCALE GENOMIC DNA]</scope>
    <source>
        <strain evidence="7 8">ME102</strain>
    </source>
</reference>
<dbReference type="GO" id="GO:0016491">
    <property type="term" value="F:oxidoreductase activity"/>
    <property type="evidence" value="ECO:0007669"/>
    <property type="project" value="UniProtKB-KW"/>
</dbReference>
<proteinExistence type="predicted"/>
<dbReference type="RefSeq" id="WP_087463222.1">
    <property type="nucleotide sequence ID" value="NZ_CP021425.1"/>
</dbReference>
<dbReference type="GO" id="GO:0046872">
    <property type="term" value="F:metal ion binding"/>
    <property type="evidence" value="ECO:0007669"/>
    <property type="project" value="UniProtKB-KW"/>
</dbReference>
<dbReference type="GO" id="GO:1990204">
    <property type="term" value="C:oxidoreductase complex"/>
    <property type="evidence" value="ECO:0007669"/>
    <property type="project" value="UniProtKB-ARBA"/>
</dbReference>
<evidence type="ECO:0000259" key="6">
    <source>
        <dbReference type="PROSITE" id="PS51669"/>
    </source>
</evidence>
<dbReference type="GO" id="GO:0051539">
    <property type="term" value="F:4 iron, 4 sulfur cluster binding"/>
    <property type="evidence" value="ECO:0007669"/>
    <property type="project" value="UniProtKB-KW"/>
</dbReference>
<keyword evidence="8" id="KW-1185">Reference proteome</keyword>
<dbReference type="InterPro" id="IPR006655">
    <property type="entry name" value="Mopterin_OxRdtase_prok_CS"/>
</dbReference>
<evidence type="ECO:0000256" key="1">
    <source>
        <dbReference type="ARBA" id="ARBA00022485"/>
    </source>
</evidence>
<dbReference type="Gene3D" id="3.30.200.210">
    <property type="match status" value="1"/>
</dbReference>
<dbReference type="PANTHER" id="PTHR43105">
    <property type="entry name" value="RESPIRATORY NITRATE REDUCTASE"/>
    <property type="match status" value="1"/>
</dbReference>
<dbReference type="GO" id="GO:0045333">
    <property type="term" value="P:cellular respiration"/>
    <property type="evidence" value="ECO:0007669"/>
    <property type="project" value="UniProtKB-ARBA"/>
</dbReference>
<dbReference type="EMBL" id="CP021425">
    <property type="protein sequence ID" value="ARU58445.1"/>
    <property type="molecule type" value="Genomic_DNA"/>
</dbReference>
<keyword evidence="2" id="KW-0479">Metal-binding</keyword>
<evidence type="ECO:0000256" key="5">
    <source>
        <dbReference type="ARBA" id="ARBA00023014"/>
    </source>
</evidence>
<dbReference type="InterPro" id="IPR006656">
    <property type="entry name" value="Mopterin_OxRdtase"/>
</dbReference>
<dbReference type="Gene3D" id="2.40.40.20">
    <property type="match status" value="1"/>
</dbReference>
<dbReference type="Gene3D" id="3.40.228.10">
    <property type="entry name" value="Dimethylsulfoxide Reductase, domain 2"/>
    <property type="match status" value="1"/>
</dbReference>
<name>A0A1Y0IG08_9GAMM</name>
<keyword evidence="1" id="KW-0004">4Fe-4S</keyword>
<dbReference type="Pfam" id="PF00384">
    <property type="entry name" value="Molybdopterin"/>
    <property type="match status" value="1"/>
</dbReference>
<dbReference type="InterPro" id="IPR006963">
    <property type="entry name" value="Mopterin_OxRdtase_4Fe-4S_dom"/>
</dbReference>
<dbReference type="SUPFAM" id="SSF50692">
    <property type="entry name" value="ADC-like"/>
    <property type="match status" value="1"/>
</dbReference>
<evidence type="ECO:0000256" key="3">
    <source>
        <dbReference type="ARBA" id="ARBA00023002"/>
    </source>
</evidence>
<dbReference type="Proteomes" id="UP000196027">
    <property type="component" value="Chromosome"/>
</dbReference>
<evidence type="ECO:0000313" key="7">
    <source>
        <dbReference type="EMBL" id="ARU58445.1"/>
    </source>
</evidence>
<dbReference type="GO" id="GO:0016020">
    <property type="term" value="C:membrane"/>
    <property type="evidence" value="ECO:0007669"/>
    <property type="project" value="TreeGrafter"/>
</dbReference>
<gene>
    <name evidence="7" type="ORF">OLMES_4449</name>
</gene>
<keyword evidence="5" id="KW-0411">Iron-sulfur</keyword>
<dbReference type="Pfam" id="PF04879">
    <property type="entry name" value="Molybdop_Fe4S4"/>
    <property type="match status" value="1"/>
</dbReference>
<keyword evidence="3" id="KW-0560">Oxidoreductase</keyword>
<dbReference type="KEGG" id="ome:OLMES_4449"/>
<dbReference type="SUPFAM" id="SSF53706">
    <property type="entry name" value="Formate dehydrogenase/DMSO reductase, domains 1-3"/>
    <property type="match status" value="1"/>
</dbReference>
<feature type="domain" description="4Fe-4S Mo/W bis-MGD-type" evidence="6">
    <location>
        <begin position="8"/>
        <end position="64"/>
    </location>
</feature>
<evidence type="ECO:0000256" key="2">
    <source>
        <dbReference type="ARBA" id="ARBA00022723"/>
    </source>
</evidence>
<protein>
    <submittedName>
        <fullName evidence="7">Molybdopterin oxidoreductase</fullName>
    </submittedName>
</protein>
<keyword evidence="4" id="KW-0408">Iron</keyword>
<accession>A0A1Y0IG08</accession>
<dbReference type="PROSITE" id="PS00490">
    <property type="entry name" value="MOLYBDOPTERIN_PROK_2"/>
    <property type="match status" value="1"/>
</dbReference>
<sequence>MAAHSSTVQQHPSACILCSRNCGITITTENGRFTKIKGDSAHPMTDGYICQKAARLEHYQNHDDRLSQPLKRQPDGSHQPISWDQALSEIATRLLQIRDTHGGDAFAFVGGGGQGNHLGGAYGQQIRQAMKSRYVYSALAQEKTQDFWVNGRLFGDQRCHTTEDVEHADYVLFIGCNPYQAHGIPNARDTLKALKKDPDRTMVVIDPRLSETAKMADIHLPIKPGTDAYLLSAMLAIIVQEGLHDREFLDHHCTGFEAVENELLNIRVQDYVALTDLKLDDVQKVAREFARARRACVRIDLGIQQTLNTTLNAYLEKLLYLLTGNFARPGGNNLHSFLLPILGNSDERAAQRGKTIKRTAHHNMIPIAGLYPPNILPDEIEHDGPDRLRAIWVDSANPLMTYADTPAYERAFSKLDLLVVVDVAYTETAQLADYVLPAASQYEKCEATGFNLEFPSNFFHLRHPIYKPYGESLPEPEIYTRLLEHMKMIPTRFPVLERVAKYEPTQANFQLYLAALMGALKMNKSWLRYAPSILYRTLGRALPEGIAASALLLPLAIDYVNKHEDAVKRADISGGRFSLGANLFRKIIESRSGTIISTHEFKDIWRFIKNKDRRVHLAIEEMLAELRTLGQDTGSKEEDGSFILMAGERRSYNANQIYRDPAWRKVDKDGSLRIHSQDAETLGVITGDRIEVQSKNGSIEVIAEVDDSVRLGMVTLPHGYGMRYQGGERQGPALNLLTSSEHCDPFTKTPYHKYVPVTLKKAVSPPAESCA</sequence>
<dbReference type="GO" id="GO:0043546">
    <property type="term" value="F:molybdopterin cofactor binding"/>
    <property type="evidence" value="ECO:0007669"/>
    <property type="project" value="InterPro"/>
</dbReference>
<evidence type="ECO:0000256" key="4">
    <source>
        <dbReference type="ARBA" id="ARBA00023004"/>
    </source>
</evidence>
<dbReference type="Gene3D" id="3.40.50.740">
    <property type="match status" value="1"/>
</dbReference>
<dbReference type="Pfam" id="PF01568">
    <property type="entry name" value="Molydop_binding"/>
    <property type="match status" value="1"/>
</dbReference>
<dbReference type="InterPro" id="IPR050123">
    <property type="entry name" value="Prok_molybdopt-oxidoreductase"/>
</dbReference>
<dbReference type="OrthoDB" id="9815647at2"/>